<dbReference type="Proteomes" id="UP000281406">
    <property type="component" value="Unassembled WGS sequence"/>
</dbReference>
<evidence type="ECO:0000256" key="4">
    <source>
        <dbReference type="ARBA" id="ARBA00022741"/>
    </source>
</evidence>
<dbReference type="Pfam" id="PF00069">
    <property type="entry name" value="Pkinase"/>
    <property type="match status" value="1"/>
</dbReference>
<name>A0A3N0XEP5_ANAGA</name>
<gene>
    <name evidence="11" type="ORF">DPX16_0527</name>
</gene>
<dbReference type="PROSITE" id="PS50011">
    <property type="entry name" value="PROTEIN_KINASE_DOM"/>
    <property type="match status" value="1"/>
</dbReference>
<evidence type="ECO:0000256" key="1">
    <source>
        <dbReference type="ARBA" id="ARBA00012513"/>
    </source>
</evidence>
<keyword evidence="6 9" id="KW-0067">ATP-binding</keyword>
<dbReference type="EMBL" id="RJVU01077916">
    <property type="protein sequence ID" value="ROI15867.1"/>
    <property type="molecule type" value="Genomic_DNA"/>
</dbReference>
<dbReference type="InterPro" id="IPR017441">
    <property type="entry name" value="Protein_kinase_ATP_BS"/>
</dbReference>
<organism evidence="11 12">
    <name type="scientific">Anabarilius grahami</name>
    <name type="common">Kanglang fish</name>
    <name type="synonym">Barilius grahami</name>
    <dbReference type="NCBI Taxonomy" id="495550"/>
    <lineage>
        <taxon>Eukaryota</taxon>
        <taxon>Metazoa</taxon>
        <taxon>Chordata</taxon>
        <taxon>Craniata</taxon>
        <taxon>Vertebrata</taxon>
        <taxon>Euteleostomi</taxon>
        <taxon>Actinopterygii</taxon>
        <taxon>Neopterygii</taxon>
        <taxon>Teleostei</taxon>
        <taxon>Ostariophysi</taxon>
        <taxon>Cypriniformes</taxon>
        <taxon>Xenocyprididae</taxon>
        <taxon>Xenocypridinae</taxon>
        <taxon>Xenocypridinae incertae sedis</taxon>
        <taxon>Anabarilius</taxon>
    </lineage>
</organism>
<accession>A0A3N0XEP5</accession>
<dbReference type="PANTHER" id="PTHR44899">
    <property type="entry name" value="CAMK FAMILY PROTEIN KINASE"/>
    <property type="match status" value="1"/>
</dbReference>
<evidence type="ECO:0000256" key="7">
    <source>
        <dbReference type="ARBA" id="ARBA00047899"/>
    </source>
</evidence>
<evidence type="ECO:0000313" key="11">
    <source>
        <dbReference type="EMBL" id="ROI15867.1"/>
    </source>
</evidence>
<dbReference type="SUPFAM" id="SSF56112">
    <property type="entry name" value="Protein kinase-like (PK-like)"/>
    <property type="match status" value="1"/>
</dbReference>
<dbReference type="GO" id="GO:0005524">
    <property type="term" value="F:ATP binding"/>
    <property type="evidence" value="ECO:0007669"/>
    <property type="project" value="UniProtKB-UniRule"/>
</dbReference>
<dbReference type="InterPro" id="IPR011009">
    <property type="entry name" value="Kinase-like_dom_sf"/>
</dbReference>
<reference evidence="11 12" key="1">
    <citation type="submission" date="2018-10" db="EMBL/GenBank/DDBJ databases">
        <title>Genome assembly for a Yunnan-Guizhou Plateau 3E fish, Anabarilius grahami (Regan), and its evolutionary and genetic applications.</title>
        <authorList>
            <person name="Jiang W."/>
        </authorList>
    </citation>
    <scope>NUCLEOTIDE SEQUENCE [LARGE SCALE GENOMIC DNA]</scope>
    <source>
        <strain evidence="11">AG-KIZ</strain>
        <tissue evidence="11">Muscle</tissue>
    </source>
</reference>
<evidence type="ECO:0000256" key="8">
    <source>
        <dbReference type="ARBA" id="ARBA00048679"/>
    </source>
</evidence>
<keyword evidence="2" id="KW-0723">Serine/threonine-protein kinase</keyword>
<evidence type="ECO:0000256" key="2">
    <source>
        <dbReference type="ARBA" id="ARBA00022527"/>
    </source>
</evidence>
<dbReference type="OrthoDB" id="248923at2759"/>
<dbReference type="EC" id="2.7.11.1" evidence="1"/>
<feature type="domain" description="Protein kinase" evidence="10">
    <location>
        <begin position="1"/>
        <end position="154"/>
    </location>
</feature>
<evidence type="ECO:0000256" key="5">
    <source>
        <dbReference type="ARBA" id="ARBA00022777"/>
    </source>
</evidence>
<dbReference type="PROSITE" id="PS00107">
    <property type="entry name" value="PROTEIN_KINASE_ATP"/>
    <property type="match status" value="1"/>
</dbReference>
<evidence type="ECO:0000256" key="3">
    <source>
        <dbReference type="ARBA" id="ARBA00022679"/>
    </source>
</evidence>
<keyword evidence="3" id="KW-0808">Transferase</keyword>
<evidence type="ECO:0000259" key="10">
    <source>
        <dbReference type="PROSITE" id="PS50011"/>
    </source>
</evidence>
<sequence>MKEELGRGASGIAFLVKDTDGDLYVIKQMNSRDGEELDTVRKEVEILKTLNFGYIVTYVNSFEDKEAGRIYIVMEYCEGGDLAKIMETQKEERSFEEKQNVFLTEDGYINLGDFGCSTALKRADDYANSVVGARLYVSPEVYQRKYNSKRYAFG</sequence>
<feature type="binding site" evidence="9">
    <location>
        <position position="27"/>
    </location>
    <ligand>
        <name>ATP</name>
        <dbReference type="ChEBI" id="CHEBI:30616"/>
    </ligand>
</feature>
<dbReference type="AlphaFoldDB" id="A0A3N0XEP5"/>
<dbReference type="InterPro" id="IPR000719">
    <property type="entry name" value="Prot_kinase_dom"/>
</dbReference>
<comment type="catalytic activity">
    <reaction evidence="8">
        <text>L-seryl-[protein] + ATP = O-phospho-L-seryl-[protein] + ADP + H(+)</text>
        <dbReference type="Rhea" id="RHEA:17989"/>
        <dbReference type="Rhea" id="RHEA-COMP:9863"/>
        <dbReference type="Rhea" id="RHEA-COMP:11604"/>
        <dbReference type="ChEBI" id="CHEBI:15378"/>
        <dbReference type="ChEBI" id="CHEBI:29999"/>
        <dbReference type="ChEBI" id="CHEBI:30616"/>
        <dbReference type="ChEBI" id="CHEBI:83421"/>
        <dbReference type="ChEBI" id="CHEBI:456216"/>
        <dbReference type="EC" id="2.7.11.1"/>
    </reaction>
</comment>
<dbReference type="PANTHER" id="PTHR44899:SF4">
    <property type="entry name" value="SERINE_THREONINE-PROTEIN KINASE NEK1"/>
    <property type="match status" value="1"/>
</dbReference>
<comment type="catalytic activity">
    <reaction evidence="7">
        <text>L-threonyl-[protein] + ATP = O-phospho-L-threonyl-[protein] + ADP + H(+)</text>
        <dbReference type="Rhea" id="RHEA:46608"/>
        <dbReference type="Rhea" id="RHEA-COMP:11060"/>
        <dbReference type="Rhea" id="RHEA-COMP:11605"/>
        <dbReference type="ChEBI" id="CHEBI:15378"/>
        <dbReference type="ChEBI" id="CHEBI:30013"/>
        <dbReference type="ChEBI" id="CHEBI:30616"/>
        <dbReference type="ChEBI" id="CHEBI:61977"/>
        <dbReference type="ChEBI" id="CHEBI:456216"/>
        <dbReference type="EC" id="2.7.11.1"/>
    </reaction>
</comment>
<dbReference type="Gene3D" id="1.10.510.10">
    <property type="entry name" value="Transferase(Phosphotransferase) domain 1"/>
    <property type="match status" value="2"/>
</dbReference>
<keyword evidence="5 11" id="KW-0418">Kinase</keyword>
<evidence type="ECO:0000256" key="6">
    <source>
        <dbReference type="ARBA" id="ARBA00022840"/>
    </source>
</evidence>
<proteinExistence type="predicted"/>
<evidence type="ECO:0000256" key="9">
    <source>
        <dbReference type="PROSITE-ProRule" id="PRU10141"/>
    </source>
</evidence>
<dbReference type="SMART" id="SM00220">
    <property type="entry name" value="S_TKc"/>
    <property type="match status" value="1"/>
</dbReference>
<keyword evidence="4 9" id="KW-0547">Nucleotide-binding</keyword>
<evidence type="ECO:0000313" key="12">
    <source>
        <dbReference type="Proteomes" id="UP000281406"/>
    </source>
</evidence>
<dbReference type="GO" id="GO:0004674">
    <property type="term" value="F:protein serine/threonine kinase activity"/>
    <property type="evidence" value="ECO:0007669"/>
    <property type="project" value="UniProtKB-KW"/>
</dbReference>
<dbReference type="InterPro" id="IPR051131">
    <property type="entry name" value="NEK_Ser/Thr_kinase_NIMA"/>
</dbReference>
<comment type="caution">
    <text evidence="11">The sequence shown here is derived from an EMBL/GenBank/DDBJ whole genome shotgun (WGS) entry which is preliminary data.</text>
</comment>
<protein>
    <recommendedName>
        <fullName evidence="1">non-specific serine/threonine protein kinase</fullName>
        <ecNumber evidence="1">2.7.11.1</ecNumber>
    </recommendedName>
</protein>
<keyword evidence="12" id="KW-1185">Reference proteome</keyword>